<protein>
    <submittedName>
        <fullName evidence="1">Uncharacterized protein</fullName>
    </submittedName>
</protein>
<dbReference type="InterPro" id="IPR046031">
    <property type="entry name" value="DUF5989"/>
</dbReference>
<proteinExistence type="predicted"/>
<organism evidence="1">
    <name type="scientific">marine metagenome</name>
    <dbReference type="NCBI Taxonomy" id="408172"/>
    <lineage>
        <taxon>unclassified sequences</taxon>
        <taxon>metagenomes</taxon>
        <taxon>ecological metagenomes</taxon>
    </lineage>
</organism>
<reference evidence="1" key="1">
    <citation type="submission" date="2018-05" db="EMBL/GenBank/DDBJ databases">
        <authorList>
            <person name="Lanie J.A."/>
            <person name="Ng W.-L."/>
            <person name="Kazmierczak K.M."/>
            <person name="Andrzejewski T.M."/>
            <person name="Davidsen T.M."/>
            <person name="Wayne K.J."/>
            <person name="Tettelin H."/>
            <person name="Glass J.I."/>
            <person name="Rusch D."/>
            <person name="Podicherti R."/>
            <person name="Tsui H.-C.T."/>
            <person name="Winkler M.E."/>
        </authorList>
    </citation>
    <scope>NUCLEOTIDE SEQUENCE</scope>
</reference>
<evidence type="ECO:0000313" key="1">
    <source>
        <dbReference type="EMBL" id="SVE41797.1"/>
    </source>
</evidence>
<dbReference type="AlphaFoldDB" id="A0A383DBB6"/>
<dbReference type="EMBL" id="UINC01215885">
    <property type="protein sequence ID" value="SVE41797.1"/>
    <property type="molecule type" value="Genomic_DNA"/>
</dbReference>
<gene>
    <name evidence="1" type="ORF">METZ01_LOCUS494651</name>
</gene>
<dbReference type="Pfam" id="PF19451">
    <property type="entry name" value="DUF5989"/>
    <property type="match status" value="1"/>
</dbReference>
<feature type="non-terminal residue" evidence="1">
    <location>
        <position position="28"/>
    </location>
</feature>
<accession>A0A383DBB6</accession>
<name>A0A383DBB6_9ZZZZ</name>
<sequence length="28" mass="3391">MAGKLDLAKELWAFMRVRKKWWLGPIFV</sequence>
<feature type="non-terminal residue" evidence="1">
    <location>
        <position position="1"/>
    </location>
</feature>